<organism evidence="1 2">
    <name type="scientific">Castanea mollissima</name>
    <name type="common">Chinese chestnut</name>
    <dbReference type="NCBI Taxonomy" id="60419"/>
    <lineage>
        <taxon>Eukaryota</taxon>
        <taxon>Viridiplantae</taxon>
        <taxon>Streptophyta</taxon>
        <taxon>Embryophyta</taxon>
        <taxon>Tracheophyta</taxon>
        <taxon>Spermatophyta</taxon>
        <taxon>Magnoliopsida</taxon>
        <taxon>eudicotyledons</taxon>
        <taxon>Gunneridae</taxon>
        <taxon>Pentapetalae</taxon>
        <taxon>rosids</taxon>
        <taxon>fabids</taxon>
        <taxon>Fagales</taxon>
        <taxon>Fagaceae</taxon>
        <taxon>Castanea</taxon>
    </lineage>
</organism>
<dbReference type="EMBL" id="JRKL02000582">
    <property type="protein sequence ID" value="KAF3970002.1"/>
    <property type="molecule type" value="Genomic_DNA"/>
</dbReference>
<evidence type="ECO:0000313" key="1">
    <source>
        <dbReference type="EMBL" id="KAF3970002.1"/>
    </source>
</evidence>
<reference evidence="1" key="1">
    <citation type="submission" date="2020-03" db="EMBL/GenBank/DDBJ databases">
        <title>Castanea mollissima Vanexum genome sequencing.</title>
        <authorList>
            <person name="Staton M."/>
        </authorList>
    </citation>
    <scope>NUCLEOTIDE SEQUENCE</scope>
    <source>
        <tissue evidence="1">Leaf</tissue>
    </source>
</reference>
<protein>
    <submittedName>
        <fullName evidence="1">Uncharacterized protein</fullName>
    </submittedName>
</protein>
<gene>
    <name evidence="1" type="ORF">CMV_006248</name>
</gene>
<accession>A0A8J4VTS0</accession>
<dbReference type="Proteomes" id="UP000737018">
    <property type="component" value="Unassembled WGS sequence"/>
</dbReference>
<name>A0A8J4VTS0_9ROSI</name>
<dbReference type="AlphaFoldDB" id="A0A8J4VTS0"/>
<comment type="caution">
    <text evidence="1">The sequence shown here is derived from an EMBL/GenBank/DDBJ whole genome shotgun (WGS) entry which is preliminary data.</text>
</comment>
<sequence length="67" mass="7566">MRVPTVSPSWLLPSPAQKTRRTYLCTRGVSIARPAGPTSTRPLKIPSLYNTISSKNLNKDIEKRERE</sequence>
<proteinExistence type="predicted"/>
<evidence type="ECO:0000313" key="2">
    <source>
        <dbReference type="Proteomes" id="UP000737018"/>
    </source>
</evidence>
<keyword evidence="2" id="KW-1185">Reference proteome</keyword>